<evidence type="ECO:0000313" key="1">
    <source>
        <dbReference type="EMBL" id="KYF75951.1"/>
    </source>
</evidence>
<protein>
    <submittedName>
        <fullName evidence="1">Uncharacterized protein</fullName>
    </submittedName>
</protein>
<evidence type="ECO:0000313" key="2">
    <source>
        <dbReference type="Proteomes" id="UP000075635"/>
    </source>
</evidence>
<name>A0A150R6Y8_SORCE</name>
<proteinExistence type="predicted"/>
<dbReference type="AlphaFoldDB" id="A0A150R6Y8"/>
<organism evidence="1 2">
    <name type="scientific">Sorangium cellulosum</name>
    <name type="common">Polyangium cellulosum</name>
    <dbReference type="NCBI Taxonomy" id="56"/>
    <lineage>
        <taxon>Bacteria</taxon>
        <taxon>Pseudomonadati</taxon>
        <taxon>Myxococcota</taxon>
        <taxon>Polyangia</taxon>
        <taxon>Polyangiales</taxon>
        <taxon>Polyangiaceae</taxon>
        <taxon>Sorangium</taxon>
    </lineage>
</organism>
<dbReference type="Proteomes" id="UP000075635">
    <property type="component" value="Unassembled WGS sequence"/>
</dbReference>
<gene>
    <name evidence="1" type="ORF">BE17_53100</name>
</gene>
<accession>A0A150R6Y8</accession>
<reference evidence="1 2" key="1">
    <citation type="submission" date="2014-02" db="EMBL/GenBank/DDBJ databases">
        <title>The small core and large imbalanced accessory genome model reveals a collaborative survival strategy of Sorangium cellulosum strains in nature.</title>
        <authorList>
            <person name="Han K."/>
            <person name="Peng R."/>
            <person name="Blom J."/>
            <person name="Li Y.-Z."/>
        </authorList>
    </citation>
    <scope>NUCLEOTIDE SEQUENCE [LARGE SCALE GENOMIC DNA]</scope>
    <source>
        <strain evidence="1 2">So0011-07</strain>
    </source>
</reference>
<sequence>MNPAEIPVERFAALTAEIAEGRAPRAEVLRTHDLSEHAWTAIERHWRAALEKDLARGGGRLSSAYDLAYVAAVEGFRGPIAAPEYARLAVAQERGQAGDALDALRIQRPALMPILRLWTKKVARDGKLVREVTAMLTALRAE</sequence>
<comment type="caution">
    <text evidence="1">The sequence shown here is derived from an EMBL/GenBank/DDBJ whole genome shotgun (WGS) entry which is preliminary data.</text>
</comment>
<dbReference type="EMBL" id="JEMB01003072">
    <property type="protein sequence ID" value="KYF75951.1"/>
    <property type="molecule type" value="Genomic_DNA"/>
</dbReference>